<gene>
    <name evidence="1" type="ORF">H5410_014322</name>
</gene>
<dbReference type="PANTHER" id="PTHR47481">
    <property type="match status" value="1"/>
</dbReference>
<dbReference type="Proteomes" id="UP000824120">
    <property type="component" value="Chromosome 3"/>
</dbReference>
<protein>
    <submittedName>
        <fullName evidence="1">Uncharacterized protein</fullName>
    </submittedName>
</protein>
<dbReference type="PANTHER" id="PTHR47481:SF5">
    <property type="entry name" value="RIBONUCLEASE H-LIKE DOMAIN, GAG-PRE-INTEGRASE DOMAIN, GAG-POLYPEPTIDE OF LTR COPIA-TYPE-RELATED"/>
    <property type="match status" value="1"/>
</dbReference>
<comment type="caution">
    <text evidence="1">The sequence shown here is derived from an EMBL/GenBank/DDBJ whole genome shotgun (WGS) entry which is preliminary data.</text>
</comment>
<dbReference type="EMBL" id="JACXVP010000003">
    <property type="protein sequence ID" value="KAG5614498.1"/>
    <property type="molecule type" value="Genomic_DNA"/>
</dbReference>
<evidence type="ECO:0000313" key="1">
    <source>
        <dbReference type="EMBL" id="KAG5614498.1"/>
    </source>
</evidence>
<organism evidence="1 2">
    <name type="scientific">Solanum commersonii</name>
    <name type="common">Commerson's wild potato</name>
    <name type="synonym">Commerson's nightshade</name>
    <dbReference type="NCBI Taxonomy" id="4109"/>
    <lineage>
        <taxon>Eukaryota</taxon>
        <taxon>Viridiplantae</taxon>
        <taxon>Streptophyta</taxon>
        <taxon>Embryophyta</taxon>
        <taxon>Tracheophyta</taxon>
        <taxon>Spermatophyta</taxon>
        <taxon>Magnoliopsida</taxon>
        <taxon>eudicotyledons</taxon>
        <taxon>Gunneridae</taxon>
        <taxon>Pentapetalae</taxon>
        <taxon>asterids</taxon>
        <taxon>lamiids</taxon>
        <taxon>Solanales</taxon>
        <taxon>Solanaceae</taxon>
        <taxon>Solanoideae</taxon>
        <taxon>Solaneae</taxon>
        <taxon>Solanum</taxon>
    </lineage>
</organism>
<name>A0A9J5ZR11_SOLCO</name>
<reference evidence="1 2" key="1">
    <citation type="submission" date="2020-09" db="EMBL/GenBank/DDBJ databases">
        <title>De no assembly of potato wild relative species, Solanum commersonii.</title>
        <authorList>
            <person name="Cho K."/>
        </authorList>
    </citation>
    <scope>NUCLEOTIDE SEQUENCE [LARGE SCALE GENOMIC DNA]</scope>
    <source>
        <strain evidence="1">LZ3.2</strain>
        <tissue evidence="1">Leaf</tissue>
    </source>
</reference>
<dbReference type="AlphaFoldDB" id="A0A9J5ZR11"/>
<proteinExistence type="predicted"/>
<dbReference type="OrthoDB" id="1912561at2759"/>
<accession>A0A9J5ZR11</accession>
<keyword evidence="2" id="KW-1185">Reference proteome</keyword>
<evidence type="ECO:0000313" key="2">
    <source>
        <dbReference type="Proteomes" id="UP000824120"/>
    </source>
</evidence>
<sequence>MVDDNISSSSSLQGTAVRTQTSTITTLPSPSLAHQLPLKLTSSNFLLSKTQFLPMVRGCGLGHHIDGSQVIPGQFLSDDQPYPNYHVWVRVGILPQLVGAETAQTAWNKLVAAYASGSKPQIRELKTQLNTLQ</sequence>